<dbReference type="OrthoDB" id="300606at2759"/>
<dbReference type="Proteomes" id="UP000324800">
    <property type="component" value="Unassembled WGS sequence"/>
</dbReference>
<gene>
    <name evidence="1" type="ORF">EZS28_028805</name>
</gene>
<accession>A0A5J4UZ93</accession>
<name>A0A5J4UZ93_9EUKA</name>
<dbReference type="InterPro" id="IPR011050">
    <property type="entry name" value="Pectin_lyase_fold/virulence"/>
</dbReference>
<proteinExistence type="predicted"/>
<evidence type="ECO:0000313" key="1">
    <source>
        <dbReference type="EMBL" id="KAA6375667.1"/>
    </source>
</evidence>
<evidence type="ECO:0000313" key="2">
    <source>
        <dbReference type="Proteomes" id="UP000324800"/>
    </source>
</evidence>
<protein>
    <submittedName>
        <fullName evidence="1">Uncharacterized protein</fullName>
    </submittedName>
</protein>
<dbReference type="EMBL" id="SNRW01011066">
    <property type="protein sequence ID" value="KAA6375667.1"/>
    <property type="molecule type" value="Genomic_DNA"/>
</dbReference>
<dbReference type="AlphaFoldDB" id="A0A5J4UZ93"/>
<sequence>MSGSNSQVQITDQVEFTNCNSSLEGGGIYSIVGNSNALKLSKITFTNCKSLTEKGGAIYAEISGANPMAFDEMQLNQCQSELNGGGFYALITNQGKLSIRKTTLNGCISKSGKGGGIYTEISGIGSLLQISDQVKFIECESQDNVGSGGGLCSIIEKSGKLSISQNCYFTDCKCTSGNGGGIYIEMKSLGVVDIQNQVYFCHCKALQSKQATPPTGYGGAIFLLIYDNLDITQNNINLKGALFNQNEAQNKGHSLFVVMSKLREWCIIGINGEYIKGNYSDEKSPYEDLEGFVENQNFLSKYTVQQVNFEMLYLERYWTQLDGNIWHVLFHESDIYGFGTGRDTENCGFFDDPCKTIEYATQEISIRLQGSAFSVVTLKKIGISSEGFELINPYELNKNVHKCEQIQIMKELYQRKLEMDGQASIAIKKNNLYSKENGKQGWIQAIDGLKYGFYEIELSTDGSTLNIPVIYISGLNSKLELVSVSLMRLKMAPLVSAKGIVQINDDVKMVVISQCMFQDINITGAGGNAIRIGGTSSKSTSGIDTVINDTIFKNINSKGDSNNRGGSAIAQLGQYCILNIIGGSKFDSIKCTNGDGGAIYASLINMSKFVVDEGTSFTNCDSVAEVNSGGRGGGIYLLLPVGSDNDFMIWMSAVFNLNKASKFGRDIFIYCQNISALDYTNKILFDVFNSEYNKVNAIYGTETTSKLGESPRIDYDLLSTFKQTISNSLFISSKQWRSFDVQHCGIILVPQEFVIDKQYDFEYENFVLRGANSSEVRFQQHITCIRFLKEGQILIADIARWSRVDESSIGIGNKGPDQKVNFYQIKFLLPEESEYGSCVLLLGNERGNEYGRKIEVKFDQCEIQTEMPNSVIDSYSLIKGDPFVTAQMRIILENVIAENINFQNASLIDIRSQHATPSSRGELASVH</sequence>
<comment type="caution">
    <text evidence="1">The sequence shown here is derived from an EMBL/GenBank/DDBJ whole genome shotgun (WGS) entry which is preliminary data.</text>
</comment>
<dbReference type="SUPFAM" id="SSF51126">
    <property type="entry name" value="Pectin lyase-like"/>
    <property type="match status" value="1"/>
</dbReference>
<reference evidence="1 2" key="1">
    <citation type="submission" date="2019-03" db="EMBL/GenBank/DDBJ databases">
        <title>Single cell metagenomics reveals metabolic interactions within the superorganism composed of flagellate Streblomastix strix and complex community of Bacteroidetes bacteria on its surface.</title>
        <authorList>
            <person name="Treitli S.C."/>
            <person name="Kolisko M."/>
            <person name="Husnik F."/>
            <person name="Keeling P."/>
            <person name="Hampl V."/>
        </authorList>
    </citation>
    <scope>NUCLEOTIDE SEQUENCE [LARGE SCALE GENOMIC DNA]</scope>
    <source>
        <strain evidence="1">ST1C</strain>
    </source>
</reference>
<organism evidence="1 2">
    <name type="scientific">Streblomastix strix</name>
    <dbReference type="NCBI Taxonomy" id="222440"/>
    <lineage>
        <taxon>Eukaryota</taxon>
        <taxon>Metamonada</taxon>
        <taxon>Preaxostyla</taxon>
        <taxon>Oxymonadida</taxon>
        <taxon>Streblomastigidae</taxon>
        <taxon>Streblomastix</taxon>
    </lineage>
</organism>